<dbReference type="Pfam" id="PF12059">
    <property type="entry name" value="DUF3540"/>
    <property type="match status" value="1"/>
</dbReference>
<organism evidence="1 2">
    <name type="scientific">Kosakonia cowanii JCM 10956 = DSM 18146</name>
    <dbReference type="NCBI Taxonomy" id="1300165"/>
    <lineage>
        <taxon>Bacteria</taxon>
        <taxon>Pseudomonadati</taxon>
        <taxon>Pseudomonadota</taxon>
        <taxon>Gammaproteobacteria</taxon>
        <taxon>Enterobacterales</taxon>
        <taxon>Enterobacteriaceae</taxon>
        <taxon>Kosakonia</taxon>
    </lineage>
</organism>
<keyword evidence="2" id="KW-1185">Reference proteome</keyword>
<dbReference type="AlphaFoldDB" id="A0A807LGB1"/>
<dbReference type="EMBL" id="CP019445">
    <property type="protein sequence ID" value="APZ06844.1"/>
    <property type="molecule type" value="Genomic_DNA"/>
</dbReference>
<name>A0A807LGB1_9ENTR</name>
<gene>
    <name evidence="1" type="ORF">BWI95_18255</name>
</gene>
<evidence type="ECO:0000313" key="1">
    <source>
        <dbReference type="EMBL" id="APZ06844.1"/>
    </source>
</evidence>
<dbReference type="GeneID" id="77483439"/>
<dbReference type="Proteomes" id="UP000187148">
    <property type="component" value="Chromosome"/>
</dbReference>
<dbReference type="RefSeq" id="WP_054804652.1">
    <property type="nucleotide sequence ID" value="NZ_CP019445.1"/>
</dbReference>
<protein>
    <recommendedName>
        <fullName evidence="3">DUF3540 domain-containing protein</fullName>
    </recommendedName>
</protein>
<evidence type="ECO:0008006" key="3">
    <source>
        <dbReference type="Google" id="ProtNLM"/>
    </source>
</evidence>
<reference evidence="1 2" key="1">
    <citation type="submission" date="2017-01" db="EMBL/GenBank/DDBJ databases">
        <authorList>
            <person name="Cao J.-M."/>
        </authorList>
    </citation>
    <scope>NUCLEOTIDE SEQUENCE [LARGE SCALE GENOMIC DNA]</scope>
    <source>
        <strain evidence="1 2">888-76</strain>
    </source>
</reference>
<dbReference type="KEGG" id="kco:BWI95_18255"/>
<accession>A0A807LGB1</accession>
<sequence length="202" mass="22106">MTNINHQLLMAAIPSGQFSAQVTHCFEDGSLMVESEGRGWHCRRAVSCVIAPQAGDTVLISAVDNQMWLLAVLERQNPASAAELSVQGDLHIASQGALSLSSEALNISAAKGECHISEMNYSGDKISAWVSLSRIVGKRAESVWQTVTQISQQLFRTTRQMEHVRAGQLDMKAEDYLRMHAQNTVITSKAITKVDSEQIHMG</sequence>
<dbReference type="InterPro" id="IPR021927">
    <property type="entry name" value="DUF3540"/>
</dbReference>
<proteinExistence type="predicted"/>
<evidence type="ECO:0000313" key="2">
    <source>
        <dbReference type="Proteomes" id="UP000187148"/>
    </source>
</evidence>